<sequence>MEEEENRALQSINETPAEKAAKRGKLNEEVEDLKRHLEIVLDEDDDERFSTLKPKNFSDDFHLNTLRAMFEKPDILAQVWKNQSGKKVPTLKVYSRLDDKCCKTSGQRG</sequence>
<feature type="compositionally biased region" description="Basic and acidic residues" evidence="1">
    <location>
        <begin position="16"/>
        <end position="27"/>
    </location>
</feature>
<comment type="caution">
    <text evidence="2">The sequence shown here is derived from an EMBL/GenBank/DDBJ whole genome shotgun (WGS) entry which is preliminary data.</text>
</comment>
<organism evidence="2">
    <name type="scientific">Tanacetum cinerariifolium</name>
    <name type="common">Dalmatian daisy</name>
    <name type="synonym">Chrysanthemum cinerariifolium</name>
    <dbReference type="NCBI Taxonomy" id="118510"/>
    <lineage>
        <taxon>Eukaryota</taxon>
        <taxon>Viridiplantae</taxon>
        <taxon>Streptophyta</taxon>
        <taxon>Embryophyta</taxon>
        <taxon>Tracheophyta</taxon>
        <taxon>Spermatophyta</taxon>
        <taxon>Magnoliopsida</taxon>
        <taxon>eudicotyledons</taxon>
        <taxon>Gunneridae</taxon>
        <taxon>Pentapetalae</taxon>
        <taxon>asterids</taxon>
        <taxon>campanulids</taxon>
        <taxon>Asterales</taxon>
        <taxon>Asteraceae</taxon>
        <taxon>Asteroideae</taxon>
        <taxon>Anthemideae</taxon>
        <taxon>Anthemidinae</taxon>
        <taxon>Tanacetum</taxon>
    </lineage>
</organism>
<reference evidence="2" key="1">
    <citation type="journal article" date="2019" name="Sci. Rep.">
        <title>Draft genome of Tanacetum cinerariifolium, the natural source of mosquito coil.</title>
        <authorList>
            <person name="Yamashiro T."/>
            <person name="Shiraishi A."/>
            <person name="Satake H."/>
            <person name="Nakayama K."/>
        </authorList>
    </citation>
    <scope>NUCLEOTIDE SEQUENCE</scope>
</reference>
<proteinExistence type="predicted"/>
<evidence type="ECO:0000256" key="1">
    <source>
        <dbReference type="SAM" id="MobiDB-lite"/>
    </source>
</evidence>
<accession>A0A699RJP6</accession>
<dbReference type="EMBL" id="BKCJ011093370">
    <property type="protein sequence ID" value="GFC84182.1"/>
    <property type="molecule type" value="Genomic_DNA"/>
</dbReference>
<evidence type="ECO:0000313" key="2">
    <source>
        <dbReference type="EMBL" id="GFC84182.1"/>
    </source>
</evidence>
<dbReference type="AlphaFoldDB" id="A0A699RJP6"/>
<gene>
    <name evidence="2" type="ORF">Tci_856152</name>
</gene>
<feature type="region of interest" description="Disordered" evidence="1">
    <location>
        <begin position="1"/>
        <end position="27"/>
    </location>
</feature>
<protein>
    <submittedName>
        <fullName evidence="2">Uncharacterized protein</fullName>
    </submittedName>
</protein>
<name>A0A699RJP6_TANCI</name>
<feature type="non-terminal residue" evidence="2">
    <location>
        <position position="109"/>
    </location>
</feature>